<evidence type="ECO:0000313" key="2">
    <source>
        <dbReference type="EMBL" id="QUW03347.1"/>
    </source>
</evidence>
<keyword evidence="3" id="KW-1185">Reference proteome</keyword>
<dbReference type="SUPFAM" id="SSF56954">
    <property type="entry name" value="Outer membrane efflux proteins (OEP)"/>
    <property type="match status" value="1"/>
</dbReference>
<feature type="region of interest" description="Disordered" evidence="1">
    <location>
        <begin position="53"/>
        <end position="74"/>
    </location>
</feature>
<dbReference type="PANTHER" id="PTHR30203">
    <property type="entry name" value="OUTER MEMBRANE CATION EFFLUX PROTEIN"/>
    <property type="match status" value="1"/>
</dbReference>
<evidence type="ECO:0000256" key="1">
    <source>
        <dbReference type="SAM" id="MobiDB-lite"/>
    </source>
</evidence>
<dbReference type="PANTHER" id="PTHR30203:SF24">
    <property type="entry name" value="BLR4935 PROTEIN"/>
    <property type="match status" value="1"/>
</dbReference>
<dbReference type="Proteomes" id="UP000676506">
    <property type="component" value="Chromosome 1"/>
</dbReference>
<protein>
    <submittedName>
        <fullName evidence="2">TolC family protein</fullName>
    </submittedName>
</protein>
<dbReference type="RefSeq" id="WP_211429238.1">
    <property type="nucleotide sequence ID" value="NZ_CP072648.1"/>
</dbReference>
<evidence type="ECO:0000313" key="3">
    <source>
        <dbReference type="Proteomes" id="UP000676506"/>
    </source>
</evidence>
<reference evidence="2 3" key="1">
    <citation type="submission" date="2021-03" db="EMBL/GenBank/DDBJ databases">
        <title>Genomic and phenotypic characterization of Chloracidobacterium isolates provides evidence for multiple species.</title>
        <authorList>
            <person name="Saini M.K."/>
            <person name="Costas A.M.G."/>
            <person name="Tank M."/>
            <person name="Bryant D.A."/>
        </authorList>
    </citation>
    <scope>NUCLEOTIDE SEQUENCE [LARGE SCALE GENOMIC DNA]</scope>
    <source>
        <strain evidence="2 3">BV2-C</strain>
    </source>
</reference>
<dbReference type="InterPro" id="IPR010131">
    <property type="entry name" value="MdtP/NodT-like"/>
</dbReference>
<accession>A0ABX8BAA5</accession>
<sequence length="518" mass="57432">MTSKAKQKWIVVLGLSLLCGAGSRDEVLLAQSVPLGIVQTPTDDERRLASAVAHAAGSPQSGRRPGLPPPGNPNPPLLLERVFQIIDDQHPKLRGSVIERQVATAKRIEKQGAFDPILSASTDYLRYNSSSKRGQVSEAFGIGTEVNFLTRSGIKFFVASNLNLGATKSPLSATGDAGEYVFGLKVPLFRDFRVNEKSIGERQALLGESQADIAVTQTRLELFRKAADDYWDWVAAKRRLDVARDLLKLAEIRNDAIRQRTVVGDLPPIDAVEAEQEVQRRQAGVTKAERDFQKAQFKLSLSLWLDDVTAQPPPDERVVLDVSLQLEPTEVTDAEIADAINLAIQRRPELQAIAILKDTTRLDLDLARNQRRPVLDFALVPGRDIGPGGIGTTLKAGVLFELPLRQRTADGRIAQAQLKLQKLDLEERTLRQQITTEIYDTASAINTAWQRYLATKRELEAAIVLERGENQRFLLGDSSLFLVNQRERATAEARNKLIDVQAEYEQARAALRLATMQF</sequence>
<gene>
    <name evidence="2" type="ORF">J8C06_02590</name>
</gene>
<proteinExistence type="predicted"/>
<dbReference type="EMBL" id="CP072648">
    <property type="protein sequence ID" value="QUW03347.1"/>
    <property type="molecule type" value="Genomic_DNA"/>
</dbReference>
<organism evidence="2 3">
    <name type="scientific">Chloracidobacterium validum</name>
    <dbReference type="NCBI Taxonomy" id="2821543"/>
    <lineage>
        <taxon>Bacteria</taxon>
        <taxon>Pseudomonadati</taxon>
        <taxon>Acidobacteriota</taxon>
        <taxon>Terriglobia</taxon>
        <taxon>Terriglobales</taxon>
        <taxon>Acidobacteriaceae</taxon>
        <taxon>Chloracidobacterium</taxon>
    </lineage>
</organism>
<name>A0ABX8BAA5_9BACT</name>
<dbReference type="Gene3D" id="1.20.1600.10">
    <property type="entry name" value="Outer membrane efflux proteins (OEP)"/>
    <property type="match status" value="1"/>
</dbReference>